<dbReference type="Pfam" id="PF07885">
    <property type="entry name" value="Ion_trans_2"/>
    <property type="match status" value="1"/>
</dbReference>
<dbReference type="InterPro" id="IPR028325">
    <property type="entry name" value="VG_K_chnl"/>
</dbReference>
<feature type="transmembrane region" description="Helical" evidence="8">
    <location>
        <begin position="176"/>
        <end position="201"/>
    </location>
</feature>
<name>A0A1H9MRS1_9ACTN</name>
<dbReference type="GO" id="GO:0001508">
    <property type="term" value="P:action potential"/>
    <property type="evidence" value="ECO:0007669"/>
    <property type="project" value="TreeGrafter"/>
</dbReference>
<dbReference type="STRING" id="1036181.SAMN05421756_11135"/>
<feature type="transmembrane region" description="Helical" evidence="8">
    <location>
        <begin position="114"/>
        <end position="134"/>
    </location>
</feature>
<dbReference type="AlphaFoldDB" id="A0A1H9MRS1"/>
<proteinExistence type="predicted"/>
<evidence type="ECO:0000256" key="3">
    <source>
        <dbReference type="ARBA" id="ARBA00022692"/>
    </source>
</evidence>
<reference evidence="11" key="1">
    <citation type="submission" date="2016-10" db="EMBL/GenBank/DDBJ databases">
        <authorList>
            <person name="Varghese N."/>
            <person name="Submissions S."/>
        </authorList>
    </citation>
    <scope>NUCLEOTIDE SEQUENCE [LARGE SCALE GENOMIC DNA]</scope>
    <source>
        <strain evidence="11">CGMCC 4.6856</strain>
    </source>
</reference>
<organism evidence="10 11">
    <name type="scientific">Microlunatus flavus</name>
    <dbReference type="NCBI Taxonomy" id="1036181"/>
    <lineage>
        <taxon>Bacteria</taxon>
        <taxon>Bacillati</taxon>
        <taxon>Actinomycetota</taxon>
        <taxon>Actinomycetes</taxon>
        <taxon>Propionibacteriales</taxon>
        <taxon>Propionibacteriaceae</taxon>
        <taxon>Microlunatus</taxon>
    </lineage>
</organism>
<keyword evidence="4 8" id="KW-1133">Transmembrane helix</keyword>
<dbReference type="OrthoDB" id="9799090at2"/>
<keyword evidence="5" id="KW-0406">Ion transport</keyword>
<keyword evidence="2" id="KW-0813">Transport</keyword>
<keyword evidence="6 8" id="KW-0472">Membrane</keyword>
<evidence type="ECO:0000256" key="8">
    <source>
        <dbReference type="SAM" id="Phobius"/>
    </source>
</evidence>
<evidence type="ECO:0000256" key="4">
    <source>
        <dbReference type="ARBA" id="ARBA00022989"/>
    </source>
</evidence>
<dbReference type="RefSeq" id="WP_091185914.1">
    <property type="nucleotide sequence ID" value="NZ_FOFA01000011.1"/>
</dbReference>
<dbReference type="PANTHER" id="PTHR11537:SF254">
    <property type="entry name" value="POTASSIUM VOLTAGE-GATED CHANNEL PROTEIN SHAB"/>
    <property type="match status" value="1"/>
</dbReference>
<dbReference type="Gene3D" id="1.20.5.110">
    <property type="match status" value="1"/>
</dbReference>
<evidence type="ECO:0000256" key="2">
    <source>
        <dbReference type="ARBA" id="ARBA00022448"/>
    </source>
</evidence>
<evidence type="ECO:0000313" key="11">
    <source>
        <dbReference type="Proteomes" id="UP000198504"/>
    </source>
</evidence>
<dbReference type="EMBL" id="FOFA01000011">
    <property type="protein sequence ID" value="SER26420.1"/>
    <property type="molecule type" value="Genomic_DNA"/>
</dbReference>
<evidence type="ECO:0000256" key="5">
    <source>
        <dbReference type="ARBA" id="ARBA00023065"/>
    </source>
</evidence>
<keyword evidence="3 8" id="KW-0812">Transmembrane</keyword>
<feature type="transmembrane region" description="Helical" evidence="8">
    <location>
        <begin position="12"/>
        <end position="32"/>
    </location>
</feature>
<evidence type="ECO:0000256" key="6">
    <source>
        <dbReference type="ARBA" id="ARBA00023136"/>
    </source>
</evidence>
<feature type="domain" description="Potassium channel" evidence="9">
    <location>
        <begin position="144"/>
        <end position="201"/>
    </location>
</feature>
<dbReference type="InterPro" id="IPR013099">
    <property type="entry name" value="K_chnl_dom"/>
</dbReference>
<evidence type="ECO:0000313" key="10">
    <source>
        <dbReference type="EMBL" id="SER26420.1"/>
    </source>
</evidence>
<evidence type="ECO:0000256" key="7">
    <source>
        <dbReference type="ARBA" id="ARBA00023303"/>
    </source>
</evidence>
<sequence length="233" mass="25500">MDRLERWERATSWPLTAASLLFLAAYATPIIAPGAPRALLAACHGVVVLAWALFVLDLLVRLALARRRGRWLLQHWFDVVVLALPVLRPLRLLRLVTLLSLLNRHAVRGLRGRIAVYAGGASVLLGFCGALAVLDAERGHPGANIQTFGDAVWWAVETMTTVGYGDRYPVTTQGRFAAVVLMLGGIALLGTVTATLASWLVQRVRAEESETDLLRRDVAALTAKVDELLQRRP</sequence>
<dbReference type="PANTHER" id="PTHR11537">
    <property type="entry name" value="VOLTAGE-GATED POTASSIUM CHANNEL"/>
    <property type="match status" value="1"/>
</dbReference>
<keyword evidence="11" id="KW-1185">Reference proteome</keyword>
<comment type="subcellular location">
    <subcellularLocation>
        <location evidence="1">Membrane</location>
        <topology evidence="1">Multi-pass membrane protein</topology>
    </subcellularLocation>
</comment>
<gene>
    <name evidence="10" type="ORF">SAMN05421756_11135</name>
</gene>
<evidence type="ECO:0000259" key="9">
    <source>
        <dbReference type="Pfam" id="PF07885"/>
    </source>
</evidence>
<dbReference type="PRINTS" id="PR00169">
    <property type="entry name" value="KCHANNEL"/>
</dbReference>
<dbReference type="GO" id="GO:0008076">
    <property type="term" value="C:voltage-gated potassium channel complex"/>
    <property type="evidence" value="ECO:0007669"/>
    <property type="project" value="InterPro"/>
</dbReference>
<dbReference type="GO" id="GO:0005249">
    <property type="term" value="F:voltage-gated potassium channel activity"/>
    <property type="evidence" value="ECO:0007669"/>
    <property type="project" value="InterPro"/>
</dbReference>
<dbReference type="SUPFAM" id="SSF81324">
    <property type="entry name" value="Voltage-gated potassium channels"/>
    <property type="match status" value="1"/>
</dbReference>
<evidence type="ECO:0000256" key="1">
    <source>
        <dbReference type="ARBA" id="ARBA00004141"/>
    </source>
</evidence>
<dbReference type="Proteomes" id="UP000198504">
    <property type="component" value="Unassembled WGS sequence"/>
</dbReference>
<dbReference type="Gene3D" id="1.10.287.70">
    <property type="match status" value="1"/>
</dbReference>
<keyword evidence="7 10" id="KW-0407">Ion channel</keyword>
<feature type="transmembrane region" description="Helical" evidence="8">
    <location>
        <begin position="38"/>
        <end position="64"/>
    </location>
</feature>
<accession>A0A1H9MRS1</accession>
<protein>
    <submittedName>
        <fullName evidence="10">Voltage-gated potassium channel</fullName>
    </submittedName>
</protein>